<reference evidence="1 2" key="1">
    <citation type="journal article" date="2015" name="Genome Biol. Evol.">
        <title>Comparative Genomics of a Bacterivorous Green Alga Reveals Evolutionary Causalities and Consequences of Phago-Mixotrophic Mode of Nutrition.</title>
        <authorList>
            <person name="Burns J.A."/>
            <person name="Paasch A."/>
            <person name="Narechania A."/>
            <person name="Kim E."/>
        </authorList>
    </citation>
    <scope>NUCLEOTIDE SEQUENCE [LARGE SCALE GENOMIC DNA]</scope>
    <source>
        <strain evidence="1 2">PLY_AMNH</strain>
    </source>
</reference>
<organism evidence="1 2">
    <name type="scientific">Cymbomonas tetramitiformis</name>
    <dbReference type="NCBI Taxonomy" id="36881"/>
    <lineage>
        <taxon>Eukaryota</taxon>
        <taxon>Viridiplantae</taxon>
        <taxon>Chlorophyta</taxon>
        <taxon>Pyramimonadophyceae</taxon>
        <taxon>Pyramimonadales</taxon>
        <taxon>Pyramimonadaceae</taxon>
        <taxon>Cymbomonas</taxon>
    </lineage>
</organism>
<sequence>MQAQITAQATAHAAALAAALAGLAVAAVDPTIRLLLEELSQSAHVTEKWSLQTLGVLAEVLLVHARRLSAVIVATGSTRFGADPFETVRPAKMPLLLHFCRELLTEDPDTLVGPRATVELLQARVFLLKKTLVGWQEFVSLVDPSFVTTDFQALGGTRTATTLPERAMPAVGTQMVIPRTPAKAELYRQRESDIEAAVRGDPVSEEAA</sequence>
<evidence type="ECO:0000313" key="1">
    <source>
        <dbReference type="EMBL" id="KAK3251523.1"/>
    </source>
</evidence>
<dbReference type="Proteomes" id="UP001190700">
    <property type="component" value="Unassembled WGS sequence"/>
</dbReference>
<accession>A0AAE0CBU1</accession>
<name>A0AAE0CBU1_9CHLO</name>
<comment type="caution">
    <text evidence="1">The sequence shown here is derived from an EMBL/GenBank/DDBJ whole genome shotgun (WGS) entry which is preliminary data.</text>
</comment>
<keyword evidence="2" id="KW-1185">Reference proteome</keyword>
<gene>
    <name evidence="1" type="ORF">CYMTET_39142</name>
</gene>
<dbReference type="EMBL" id="LGRX02026001">
    <property type="protein sequence ID" value="KAK3251523.1"/>
    <property type="molecule type" value="Genomic_DNA"/>
</dbReference>
<evidence type="ECO:0000313" key="2">
    <source>
        <dbReference type="Proteomes" id="UP001190700"/>
    </source>
</evidence>
<dbReference type="AlphaFoldDB" id="A0AAE0CBU1"/>
<protein>
    <submittedName>
        <fullName evidence="1">Uncharacterized protein</fullName>
    </submittedName>
</protein>
<proteinExistence type="predicted"/>